<keyword evidence="2" id="KW-1185">Reference proteome</keyword>
<comment type="caution">
    <text evidence="1">The sequence shown here is derived from an EMBL/GenBank/DDBJ whole genome shotgun (WGS) entry which is preliminary data.</text>
</comment>
<dbReference type="Proteomes" id="UP000756710">
    <property type="component" value="Unassembled WGS sequence"/>
</dbReference>
<gene>
    <name evidence="1" type="ORF">J2Z30_005272</name>
</gene>
<dbReference type="PROSITE" id="PS51318">
    <property type="entry name" value="TAT"/>
    <property type="match status" value="1"/>
</dbReference>
<evidence type="ECO:0000313" key="2">
    <source>
        <dbReference type="Proteomes" id="UP000756710"/>
    </source>
</evidence>
<name>A0ABS4MYK5_9ACTN</name>
<organism evidence="1 2">
    <name type="scientific">Streptomyces iranensis</name>
    <dbReference type="NCBI Taxonomy" id="576784"/>
    <lineage>
        <taxon>Bacteria</taxon>
        <taxon>Bacillati</taxon>
        <taxon>Actinomycetota</taxon>
        <taxon>Actinomycetes</taxon>
        <taxon>Kitasatosporales</taxon>
        <taxon>Streptomycetaceae</taxon>
        <taxon>Streptomyces</taxon>
        <taxon>Streptomyces violaceusniger group</taxon>
    </lineage>
</organism>
<proteinExistence type="predicted"/>
<accession>A0ABS4MYK5</accession>
<dbReference type="EMBL" id="JAGGLR010000014">
    <property type="protein sequence ID" value="MBP2064249.1"/>
    <property type="molecule type" value="Genomic_DNA"/>
</dbReference>
<protein>
    <submittedName>
        <fullName evidence="1">Uncharacterized protein</fullName>
    </submittedName>
</protein>
<dbReference type="RefSeq" id="WP_209468844.1">
    <property type="nucleotide sequence ID" value="NZ_BAABDR010000029.1"/>
</dbReference>
<evidence type="ECO:0000313" key="1">
    <source>
        <dbReference type="EMBL" id="MBP2064249.1"/>
    </source>
</evidence>
<dbReference type="InterPro" id="IPR006311">
    <property type="entry name" value="TAT_signal"/>
</dbReference>
<sequence>MTEGRSTRVMRSRRDMLRAATAVAGAAAVGAVGGGVTTAAAATPAARRPGGVRRPRRVLSSVGTRLNTFKDASGLVTVSVFSHRGNPAQQHWTDETILVGDGDMVAIGGGATAVEYPNGALLTASYPTDDLSGWTVSSKDHIDAQAHELVSYVIGLKIAGMSRDELLRSVYVSRADSGLAPHPEAEANLPSSNEYVLVGGGFRVDWHGGGNLATASFPSTETSWKARSKDHLVSDPANLRVFAIGLRRFLPVGFVSNSFTRADSGQSPHPAAVASVEPGFALTGGGAEVHYRGSGNLLWKLEPATTQTPSYSAAAKDHHVSDPSTITAYSVGIRLN</sequence>
<reference evidence="1 2" key="1">
    <citation type="submission" date="2021-03" db="EMBL/GenBank/DDBJ databases">
        <title>Genomic Encyclopedia of Type Strains, Phase IV (KMG-IV): sequencing the most valuable type-strain genomes for metagenomic binning, comparative biology and taxonomic classification.</title>
        <authorList>
            <person name="Goeker M."/>
        </authorList>
    </citation>
    <scope>NUCLEOTIDE SEQUENCE [LARGE SCALE GENOMIC DNA]</scope>
    <source>
        <strain evidence="1 2">DSM 41954</strain>
    </source>
</reference>